<dbReference type="InterPro" id="IPR005467">
    <property type="entry name" value="His_kinase_dom"/>
</dbReference>
<feature type="modified residue" description="4-aspartylphosphate" evidence="4">
    <location>
        <position position="493"/>
    </location>
</feature>
<dbReference type="EMBL" id="BMJJ01000003">
    <property type="protein sequence ID" value="GGD16225.1"/>
    <property type="molecule type" value="Genomic_DNA"/>
</dbReference>
<dbReference type="SUPFAM" id="SSF55874">
    <property type="entry name" value="ATPase domain of HSP90 chaperone/DNA topoisomerase II/histidine kinase"/>
    <property type="match status" value="1"/>
</dbReference>
<keyword evidence="8" id="KW-1185">Reference proteome</keyword>
<reference evidence="7" key="1">
    <citation type="journal article" date="2014" name="Int. J. Syst. Evol. Microbiol.">
        <title>Complete genome sequence of Corynebacterium casei LMG S-19264T (=DSM 44701T), isolated from a smear-ripened cheese.</title>
        <authorList>
            <consortium name="US DOE Joint Genome Institute (JGI-PGF)"/>
            <person name="Walter F."/>
            <person name="Albersmeier A."/>
            <person name="Kalinowski J."/>
            <person name="Ruckert C."/>
        </authorList>
    </citation>
    <scope>NUCLEOTIDE SEQUENCE</scope>
    <source>
        <strain evidence="7">CGMCC 1.15493</strain>
    </source>
</reference>
<evidence type="ECO:0000256" key="1">
    <source>
        <dbReference type="ARBA" id="ARBA00000085"/>
    </source>
</evidence>
<dbReference type="Gene3D" id="1.10.287.130">
    <property type="match status" value="1"/>
</dbReference>
<reference evidence="7" key="2">
    <citation type="submission" date="2020-09" db="EMBL/GenBank/DDBJ databases">
        <authorList>
            <person name="Sun Q."/>
            <person name="Zhou Y."/>
        </authorList>
    </citation>
    <scope>NUCLEOTIDE SEQUENCE</scope>
    <source>
        <strain evidence="7">CGMCC 1.15493</strain>
    </source>
</reference>
<organism evidence="7 8">
    <name type="scientific">Aureimonas glaciei</name>
    <dbReference type="NCBI Taxonomy" id="1776957"/>
    <lineage>
        <taxon>Bacteria</taxon>
        <taxon>Pseudomonadati</taxon>
        <taxon>Pseudomonadota</taxon>
        <taxon>Alphaproteobacteria</taxon>
        <taxon>Hyphomicrobiales</taxon>
        <taxon>Aurantimonadaceae</taxon>
        <taxon>Aureimonas</taxon>
    </lineage>
</organism>
<dbReference type="InterPro" id="IPR003594">
    <property type="entry name" value="HATPase_dom"/>
</dbReference>
<comment type="caution">
    <text evidence="7">The sequence shown here is derived from an EMBL/GenBank/DDBJ whole genome shotgun (WGS) entry which is preliminary data.</text>
</comment>
<sequence>MPTLTALVLAPGGRDAAIAARLLGDGGMRPLVCETGDDLIARIGEDSGFAVVTEEALRGVDPAALHVRLARQEPWSDFPFIVLTRRSPSPQRNPVAAKLAGILQNVTFLERPFHPATFISLAKTASRSRERQFEARARIIALHESDERLRQANENLEVRVAERTAELQAAHAKMVAEVEQRERAEILLRQSQKMEMIGQLTGGIAHDFNNLLAAVLGNLELLQRIIPSDPKAARLMEGAVKGAQRGAALTQRLLAFARRQELTLVPTDLADLVRGMADLLDRSLGSTIEQYVILPEGMPLALVDGNQLELALLNLAVNARDAMPNGGSLTIEVDVPRTLEGMSLPSGTYVRLSVSDTGAGMSAEILERATEPFYSTKGVGKGTGLGLSMIQGLAEQLGGSLRLTSTVGKGTRAELWLPVAFGESAVAAVEEEPGLSSPVGKARILMVDDDPLISMSTVDMLEDLGHEVVEAHSGAKALEILSGGGEFDLMITDFSMPKMNGAQLALAVQELRPKLPILLATGYAEMPAGSEIALPRLGKPYTQAQLASEIGKLLR</sequence>
<dbReference type="Pfam" id="PF00512">
    <property type="entry name" value="HisKA"/>
    <property type="match status" value="1"/>
</dbReference>
<evidence type="ECO:0000259" key="6">
    <source>
        <dbReference type="PROSITE" id="PS50110"/>
    </source>
</evidence>
<accession>A0A917DA27</accession>
<evidence type="ECO:0000313" key="8">
    <source>
        <dbReference type="Proteomes" id="UP000613160"/>
    </source>
</evidence>
<dbReference type="RefSeq" id="WP_188850296.1">
    <property type="nucleotide sequence ID" value="NZ_BMJJ01000003.1"/>
</dbReference>
<feature type="domain" description="Response regulatory" evidence="6">
    <location>
        <begin position="443"/>
        <end position="554"/>
    </location>
</feature>
<gene>
    <name evidence="7" type="ORF">GCM10011335_18730</name>
</gene>
<keyword evidence="3 4" id="KW-0597">Phosphoprotein</keyword>
<dbReference type="SMART" id="SM00448">
    <property type="entry name" value="REC"/>
    <property type="match status" value="1"/>
</dbReference>
<dbReference type="InterPro" id="IPR036890">
    <property type="entry name" value="HATPase_C_sf"/>
</dbReference>
<dbReference type="InterPro" id="IPR003661">
    <property type="entry name" value="HisK_dim/P_dom"/>
</dbReference>
<dbReference type="SMART" id="SM00388">
    <property type="entry name" value="HisKA"/>
    <property type="match status" value="1"/>
</dbReference>
<keyword evidence="7" id="KW-0808">Transferase</keyword>
<dbReference type="PANTHER" id="PTHR43065">
    <property type="entry name" value="SENSOR HISTIDINE KINASE"/>
    <property type="match status" value="1"/>
</dbReference>
<dbReference type="AlphaFoldDB" id="A0A917DA27"/>
<dbReference type="Proteomes" id="UP000613160">
    <property type="component" value="Unassembled WGS sequence"/>
</dbReference>
<protein>
    <recommendedName>
        <fullName evidence="2">histidine kinase</fullName>
        <ecNumber evidence="2">2.7.13.3</ecNumber>
    </recommendedName>
</protein>
<dbReference type="InterPro" id="IPR004358">
    <property type="entry name" value="Sig_transdc_His_kin-like_C"/>
</dbReference>
<dbReference type="Pfam" id="PF02518">
    <property type="entry name" value="HATPase_c"/>
    <property type="match status" value="1"/>
</dbReference>
<name>A0A917DA27_9HYPH</name>
<proteinExistence type="predicted"/>
<dbReference type="SUPFAM" id="SSF52172">
    <property type="entry name" value="CheY-like"/>
    <property type="match status" value="2"/>
</dbReference>
<evidence type="ECO:0000259" key="5">
    <source>
        <dbReference type="PROSITE" id="PS50109"/>
    </source>
</evidence>
<dbReference type="GO" id="GO:0000155">
    <property type="term" value="F:phosphorelay sensor kinase activity"/>
    <property type="evidence" value="ECO:0007669"/>
    <property type="project" value="InterPro"/>
</dbReference>
<evidence type="ECO:0000256" key="2">
    <source>
        <dbReference type="ARBA" id="ARBA00012438"/>
    </source>
</evidence>
<evidence type="ECO:0000256" key="3">
    <source>
        <dbReference type="ARBA" id="ARBA00022553"/>
    </source>
</evidence>
<dbReference type="PANTHER" id="PTHR43065:SF42">
    <property type="entry name" value="TWO-COMPONENT SENSOR PPRA"/>
    <property type="match status" value="1"/>
</dbReference>
<dbReference type="InterPro" id="IPR011006">
    <property type="entry name" value="CheY-like_superfamily"/>
</dbReference>
<keyword evidence="7" id="KW-0418">Kinase</keyword>
<evidence type="ECO:0000313" key="7">
    <source>
        <dbReference type="EMBL" id="GGD16225.1"/>
    </source>
</evidence>
<dbReference type="InterPro" id="IPR036097">
    <property type="entry name" value="HisK_dim/P_sf"/>
</dbReference>
<dbReference type="InterPro" id="IPR001789">
    <property type="entry name" value="Sig_transdc_resp-reg_receiver"/>
</dbReference>
<dbReference type="PRINTS" id="PR00344">
    <property type="entry name" value="BCTRLSENSOR"/>
</dbReference>
<dbReference type="SMART" id="SM00387">
    <property type="entry name" value="HATPase_c"/>
    <property type="match status" value="1"/>
</dbReference>
<dbReference type="PROSITE" id="PS50110">
    <property type="entry name" value="RESPONSE_REGULATORY"/>
    <property type="match status" value="1"/>
</dbReference>
<dbReference type="PROSITE" id="PS50109">
    <property type="entry name" value="HIS_KIN"/>
    <property type="match status" value="1"/>
</dbReference>
<dbReference type="SUPFAM" id="SSF47384">
    <property type="entry name" value="Homodimeric domain of signal transducing histidine kinase"/>
    <property type="match status" value="1"/>
</dbReference>
<dbReference type="Gene3D" id="3.40.50.2300">
    <property type="match status" value="1"/>
</dbReference>
<evidence type="ECO:0000256" key="4">
    <source>
        <dbReference type="PROSITE-ProRule" id="PRU00169"/>
    </source>
</evidence>
<dbReference type="Gene3D" id="3.30.565.10">
    <property type="entry name" value="Histidine kinase-like ATPase, C-terminal domain"/>
    <property type="match status" value="1"/>
</dbReference>
<comment type="catalytic activity">
    <reaction evidence="1">
        <text>ATP + protein L-histidine = ADP + protein N-phospho-L-histidine.</text>
        <dbReference type="EC" id="2.7.13.3"/>
    </reaction>
</comment>
<feature type="domain" description="Histidine kinase" evidence="5">
    <location>
        <begin position="203"/>
        <end position="421"/>
    </location>
</feature>
<dbReference type="EC" id="2.7.13.3" evidence="2"/>
<dbReference type="Pfam" id="PF00072">
    <property type="entry name" value="Response_reg"/>
    <property type="match status" value="1"/>
</dbReference>
<dbReference type="CDD" id="cd00082">
    <property type="entry name" value="HisKA"/>
    <property type="match status" value="1"/>
</dbReference>